<evidence type="ECO:0008006" key="4">
    <source>
        <dbReference type="Google" id="ProtNLM"/>
    </source>
</evidence>
<proteinExistence type="predicted"/>
<sequence>MSAIDPPETKVSVDKLDPKESFNGDRKTETHAGKPGHWQTVRVSDLKRKHVDPEAEPEQKKTPAEPDRKVALHRRQELEHHLKSNPTDLSSFLELARIYRAEHKPIEAKRVLQQAIQIFPDDASLVWELEEAILARSLQQLREVSDLASRLDTAETDRELKRCQQDWARQRIEVCRARLRREPSHVHLRLALGEALHDAGMYENSIEELESVLQDDEHSPAAYLIQGKCLLAMKKELDAMVKLRACALRRSVIAPVRTRVLALKLLCETAERLGITLTAKRYRQQLIIAEEELAKLTPVNS</sequence>
<dbReference type="Gene3D" id="1.25.40.10">
    <property type="entry name" value="Tetratricopeptide repeat domain"/>
    <property type="match status" value="2"/>
</dbReference>
<feature type="compositionally biased region" description="Basic and acidic residues" evidence="1">
    <location>
        <begin position="51"/>
        <end position="70"/>
    </location>
</feature>
<keyword evidence="3" id="KW-1185">Reference proteome</keyword>
<dbReference type="Proteomes" id="UP000316598">
    <property type="component" value="Unassembled WGS sequence"/>
</dbReference>
<dbReference type="EMBL" id="SJPI01000001">
    <property type="protein sequence ID" value="TWT52537.1"/>
    <property type="molecule type" value="Genomic_DNA"/>
</dbReference>
<evidence type="ECO:0000313" key="2">
    <source>
        <dbReference type="EMBL" id="TWT52537.1"/>
    </source>
</evidence>
<reference evidence="2 3" key="1">
    <citation type="submission" date="2019-02" db="EMBL/GenBank/DDBJ databases">
        <title>Deep-cultivation of Planctomycetes and their phenomic and genomic characterization uncovers novel biology.</title>
        <authorList>
            <person name="Wiegand S."/>
            <person name="Jogler M."/>
            <person name="Boedeker C."/>
            <person name="Pinto D."/>
            <person name="Vollmers J."/>
            <person name="Rivas-Marin E."/>
            <person name="Kohn T."/>
            <person name="Peeters S.H."/>
            <person name="Heuer A."/>
            <person name="Rast P."/>
            <person name="Oberbeckmann S."/>
            <person name="Bunk B."/>
            <person name="Jeske O."/>
            <person name="Meyerdierks A."/>
            <person name="Storesund J.E."/>
            <person name="Kallscheuer N."/>
            <person name="Luecker S."/>
            <person name="Lage O.M."/>
            <person name="Pohl T."/>
            <person name="Merkel B.J."/>
            <person name="Hornburger P."/>
            <person name="Mueller R.-W."/>
            <person name="Bruemmer F."/>
            <person name="Labrenz M."/>
            <person name="Spormann A.M."/>
            <person name="Op Den Camp H."/>
            <person name="Overmann J."/>
            <person name="Amann R."/>
            <person name="Jetten M.S.M."/>
            <person name="Mascher T."/>
            <person name="Medema M.H."/>
            <person name="Devos D.P."/>
            <person name="Kaster A.-K."/>
            <person name="Ovreas L."/>
            <person name="Rohde M."/>
            <person name="Galperin M.Y."/>
            <person name="Jogler C."/>
        </authorList>
    </citation>
    <scope>NUCLEOTIDE SEQUENCE [LARGE SCALE GENOMIC DNA]</scope>
    <source>
        <strain evidence="2 3">Pla22</strain>
    </source>
</reference>
<protein>
    <recommendedName>
        <fullName evidence="4">Tetratricopeptide repeat protein</fullName>
    </recommendedName>
</protein>
<evidence type="ECO:0000313" key="3">
    <source>
        <dbReference type="Proteomes" id="UP000316598"/>
    </source>
</evidence>
<dbReference type="AlphaFoldDB" id="A0A5C5WPP5"/>
<comment type="caution">
    <text evidence="2">The sequence shown here is derived from an EMBL/GenBank/DDBJ whole genome shotgun (WGS) entry which is preliminary data.</text>
</comment>
<dbReference type="InterPro" id="IPR011990">
    <property type="entry name" value="TPR-like_helical_dom_sf"/>
</dbReference>
<name>A0A5C5WPP5_9BACT</name>
<dbReference type="SUPFAM" id="SSF48452">
    <property type="entry name" value="TPR-like"/>
    <property type="match status" value="1"/>
</dbReference>
<dbReference type="RefSeq" id="WP_242631717.1">
    <property type="nucleotide sequence ID" value="NZ_SJPI01000001.1"/>
</dbReference>
<evidence type="ECO:0000256" key="1">
    <source>
        <dbReference type="SAM" id="MobiDB-lite"/>
    </source>
</evidence>
<gene>
    <name evidence="2" type="ORF">Pla22_01610</name>
</gene>
<accession>A0A5C5WPP5</accession>
<feature type="region of interest" description="Disordered" evidence="1">
    <location>
        <begin position="1"/>
        <end position="70"/>
    </location>
</feature>
<organism evidence="2 3">
    <name type="scientific">Rubripirellula amarantea</name>
    <dbReference type="NCBI Taxonomy" id="2527999"/>
    <lineage>
        <taxon>Bacteria</taxon>
        <taxon>Pseudomonadati</taxon>
        <taxon>Planctomycetota</taxon>
        <taxon>Planctomycetia</taxon>
        <taxon>Pirellulales</taxon>
        <taxon>Pirellulaceae</taxon>
        <taxon>Rubripirellula</taxon>
    </lineage>
</organism>
<feature type="compositionally biased region" description="Basic and acidic residues" evidence="1">
    <location>
        <begin position="7"/>
        <end position="32"/>
    </location>
</feature>